<dbReference type="InterPro" id="IPR003331">
    <property type="entry name" value="UDP_GlcNAc_Epimerase_2_dom"/>
</dbReference>
<organism evidence="3 4">
    <name type="scientific">Glaciihabitans arcticus</name>
    <dbReference type="NCBI Taxonomy" id="2668039"/>
    <lineage>
        <taxon>Bacteria</taxon>
        <taxon>Bacillati</taxon>
        <taxon>Actinomycetota</taxon>
        <taxon>Actinomycetes</taxon>
        <taxon>Micrococcales</taxon>
        <taxon>Microbacteriaceae</taxon>
        <taxon>Glaciihabitans</taxon>
    </lineage>
</organism>
<dbReference type="Gene3D" id="3.40.50.2000">
    <property type="entry name" value="Glycogen Phosphorylase B"/>
    <property type="match status" value="2"/>
</dbReference>
<dbReference type="EMBL" id="SISG01000001">
    <property type="protein sequence ID" value="TBN55959.1"/>
    <property type="molecule type" value="Genomic_DNA"/>
</dbReference>
<evidence type="ECO:0000313" key="4">
    <source>
        <dbReference type="Proteomes" id="UP000294194"/>
    </source>
</evidence>
<accession>A0A4V2JEL4</accession>
<evidence type="ECO:0000313" key="3">
    <source>
        <dbReference type="EMBL" id="TBN55959.1"/>
    </source>
</evidence>
<keyword evidence="4" id="KW-1185">Reference proteome</keyword>
<keyword evidence="3" id="KW-0326">Glycosidase</keyword>
<dbReference type="Proteomes" id="UP000294194">
    <property type="component" value="Unassembled WGS sequence"/>
</dbReference>
<dbReference type="AlphaFoldDB" id="A0A4V2JEL4"/>
<dbReference type="Pfam" id="PF02350">
    <property type="entry name" value="Epimerase_2"/>
    <property type="match status" value="1"/>
</dbReference>
<protein>
    <submittedName>
        <fullName evidence="3">UDP-N-acetylglucosamine 2-epimerase (Hydrolyzing)</fullName>
        <ecNumber evidence="3">3.2.1.183</ecNumber>
    </submittedName>
</protein>
<evidence type="ECO:0000259" key="2">
    <source>
        <dbReference type="Pfam" id="PF02350"/>
    </source>
</evidence>
<name>A0A4V2JEL4_9MICO</name>
<dbReference type="InterPro" id="IPR020004">
    <property type="entry name" value="UDP-GlcNAc_Epase"/>
</dbReference>
<dbReference type="GO" id="GO:0004553">
    <property type="term" value="F:hydrolase activity, hydrolyzing O-glycosyl compounds"/>
    <property type="evidence" value="ECO:0007669"/>
    <property type="project" value="InterPro"/>
</dbReference>
<dbReference type="InterPro" id="IPR029767">
    <property type="entry name" value="WecB-like"/>
</dbReference>
<sequence>MPPVLEPAERAAHVQLLPEGRPDRRDPPARERHLHPQFSGDPRLIVTTARRICVLTGTRADYGLLRGLVRAIEASPLAELQLLVTGTHLSGEHGATTAEIAADGIAPASSVRIWSGDDSALGAAVDTGGAITAFSRALDELAPDVLVILGDRLEALAAATAATILGIPVAHIHGGEITEGAMDDALRHAITKLAFLHFTSTEDHRRRVIQLGESPERVFFFGAPVVDALAELDLLGRAALEERFGIDLSGPTVLMTFHPAGMDVLPADELFDELLAALEATDLHLIFTGTNSDIGSAGIRAAMAAFVAAHPDRVDFVESFGQLGYLSTMALVDVVTGNSSSTVLEAPVLGIPSVLVGDRQAGRPIGASVLVPAPDREAIRVTIERAASAEFRAESTGSPSPFGEPGFARRTLAELLAHDIPRPPRKKFHDLKDSQ</sequence>
<evidence type="ECO:0000256" key="1">
    <source>
        <dbReference type="SAM" id="MobiDB-lite"/>
    </source>
</evidence>
<feature type="domain" description="UDP-N-acetylglucosamine 2-epimerase" evidence="2">
    <location>
        <begin position="71"/>
        <end position="411"/>
    </location>
</feature>
<feature type="region of interest" description="Disordered" evidence="1">
    <location>
        <begin position="18"/>
        <end position="39"/>
    </location>
</feature>
<feature type="compositionally biased region" description="Basic and acidic residues" evidence="1">
    <location>
        <begin position="20"/>
        <end position="31"/>
    </location>
</feature>
<proteinExistence type="predicted"/>
<dbReference type="EC" id="3.2.1.183" evidence="3"/>
<keyword evidence="3" id="KW-0378">Hydrolase</keyword>
<comment type="caution">
    <text evidence="3">The sequence shown here is derived from an EMBL/GenBank/DDBJ whole genome shotgun (WGS) entry which is preliminary data.</text>
</comment>
<dbReference type="SUPFAM" id="SSF53756">
    <property type="entry name" value="UDP-Glycosyltransferase/glycogen phosphorylase"/>
    <property type="match status" value="1"/>
</dbReference>
<dbReference type="PANTHER" id="PTHR43174:SF3">
    <property type="entry name" value="UDP-N-ACETYLGLUCOSAMINE 2-EPIMERASE"/>
    <property type="match status" value="1"/>
</dbReference>
<reference evidence="4" key="1">
    <citation type="submission" date="2019-02" db="EMBL/GenBank/DDBJ databases">
        <title>Glaciihabitans arcticus sp. nov., a psychrotolerant bacterium isolated from polar soil.</title>
        <authorList>
            <person name="Dahal R.H."/>
        </authorList>
    </citation>
    <scope>NUCLEOTIDE SEQUENCE [LARGE SCALE GENOMIC DNA]</scope>
    <source>
        <strain evidence="4">RP-3-7</strain>
    </source>
</reference>
<dbReference type="GO" id="GO:0006047">
    <property type="term" value="P:UDP-N-acetylglucosamine metabolic process"/>
    <property type="evidence" value="ECO:0007669"/>
    <property type="project" value="InterPro"/>
</dbReference>
<gene>
    <name evidence="3" type="primary">neuC</name>
    <name evidence="3" type="ORF">EYE40_00300</name>
</gene>
<dbReference type="PANTHER" id="PTHR43174">
    <property type="entry name" value="UDP-N-ACETYLGLUCOSAMINE 2-EPIMERASE"/>
    <property type="match status" value="1"/>
</dbReference>
<dbReference type="NCBIfam" id="TIGR03568">
    <property type="entry name" value="NeuC_NnaA"/>
    <property type="match status" value="1"/>
</dbReference>